<sequence length="346" mass="40288">MSESENANTNANTDASTDTETETDIFSERTQLKPYEYSEFLDYVEAIRNSYWVHTEFNFDGDVQDFKVNTTPAEQTVIKRTMLAIAQIEVQVKTFWSDIYEEMPKAEVGNVGMTFAESEVRHMDAYSHLLDVLGITDDFEQVTEEPAIKERIEYLDEYLEKSESDDEREYVMSILLFSAFVEHVSLFSQFLIMTSFDKHEKKFKGIANAVEATSKEEQIHGLFGVELVETIRAENPDLFDDDFEADVQEACRQAYEAETEILDWIFADDELDFLPRAHVDAFLRDRFNQSLENVGVEPIFETDDDLLEETRWFDEDIMMTKDNDFFSKRSTTYNKHTQSVTAEDMF</sequence>
<dbReference type="EMBL" id="CP073695">
    <property type="protein sequence ID" value="QUO48146.1"/>
    <property type="molecule type" value="Genomic_DNA"/>
</dbReference>
<dbReference type="GO" id="GO:0016491">
    <property type="term" value="F:oxidoreductase activity"/>
    <property type="evidence" value="ECO:0007669"/>
    <property type="project" value="InterPro"/>
</dbReference>
<evidence type="ECO:0000313" key="4">
    <source>
        <dbReference type="Proteomes" id="UP000679341"/>
    </source>
</evidence>
<dbReference type="GO" id="GO:0009263">
    <property type="term" value="P:deoxyribonucleotide biosynthetic process"/>
    <property type="evidence" value="ECO:0007669"/>
    <property type="project" value="InterPro"/>
</dbReference>
<dbReference type="Gene3D" id="1.10.620.20">
    <property type="entry name" value="Ribonucleotide Reductase, subunit A"/>
    <property type="match status" value="1"/>
</dbReference>
<dbReference type="InterPro" id="IPR009078">
    <property type="entry name" value="Ferritin-like_SF"/>
</dbReference>
<dbReference type="InterPro" id="IPR033909">
    <property type="entry name" value="RNR_small"/>
</dbReference>
<reference evidence="3 4" key="1">
    <citation type="submission" date="2021-03" db="EMBL/GenBank/DDBJ databases">
        <title>Halorubrum sodomense MBLA0099, Whole genome shotgun sequencing.</title>
        <authorList>
            <person name="Seo M.-J."/>
            <person name="Cho E.-S."/>
            <person name="Hwang C.Y."/>
        </authorList>
    </citation>
    <scope>NUCLEOTIDE SEQUENCE [LARGE SCALE GENOMIC DNA]</scope>
    <source>
        <strain evidence="3 4">MBLA0099</strain>
    </source>
</reference>
<protein>
    <submittedName>
        <fullName evidence="3">Ribonucleotide-diphosphate reductase subunit beta</fullName>
    </submittedName>
</protein>
<organism evidence="3 4">
    <name type="scientific">Halorubrum ruber</name>
    <dbReference type="NCBI Taxonomy" id="2982524"/>
    <lineage>
        <taxon>Archaea</taxon>
        <taxon>Methanobacteriati</taxon>
        <taxon>Methanobacteriota</taxon>
        <taxon>Stenosarchaea group</taxon>
        <taxon>Halobacteria</taxon>
        <taxon>Halobacteriales</taxon>
        <taxon>Haloferacaceae</taxon>
        <taxon>Halorubrum</taxon>
    </lineage>
</organism>
<dbReference type="KEGG" id="hss:J7656_01945"/>
<keyword evidence="4" id="KW-1185">Reference proteome</keyword>
<gene>
    <name evidence="3" type="ORF">J7656_01945</name>
</gene>
<dbReference type="InterPro" id="IPR012348">
    <property type="entry name" value="RNR-like"/>
</dbReference>
<name>A0A8T8LMJ6_9EURY</name>
<comment type="similarity">
    <text evidence="1">Belongs to the ribonucleoside diphosphate reductase small chain family.</text>
</comment>
<dbReference type="InterPro" id="IPR000358">
    <property type="entry name" value="RNR_small_fam"/>
</dbReference>
<dbReference type="OrthoDB" id="209677at2157"/>
<feature type="region of interest" description="Disordered" evidence="2">
    <location>
        <begin position="1"/>
        <end position="27"/>
    </location>
</feature>
<dbReference type="SUPFAM" id="SSF47240">
    <property type="entry name" value="Ferritin-like"/>
    <property type="match status" value="1"/>
</dbReference>
<proteinExistence type="inferred from homology"/>
<dbReference type="GeneID" id="64826263"/>
<accession>A0A8T8LMJ6</accession>
<evidence type="ECO:0000256" key="2">
    <source>
        <dbReference type="SAM" id="MobiDB-lite"/>
    </source>
</evidence>
<dbReference type="RefSeq" id="WP_017343633.1">
    <property type="nucleotide sequence ID" value="NZ_CP073695.1"/>
</dbReference>
<evidence type="ECO:0000313" key="3">
    <source>
        <dbReference type="EMBL" id="QUO48146.1"/>
    </source>
</evidence>
<dbReference type="Proteomes" id="UP000679341">
    <property type="component" value="Chromosome"/>
</dbReference>
<dbReference type="CDD" id="cd01049">
    <property type="entry name" value="RNRR2"/>
    <property type="match status" value="1"/>
</dbReference>
<evidence type="ECO:0000256" key="1">
    <source>
        <dbReference type="ARBA" id="ARBA00009303"/>
    </source>
</evidence>
<dbReference type="AlphaFoldDB" id="A0A8T8LMJ6"/>
<feature type="compositionally biased region" description="Low complexity" evidence="2">
    <location>
        <begin position="1"/>
        <end position="16"/>
    </location>
</feature>
<dbReference type="Pfam" id="PF00268">
    <property type="entry name" value="Ribonuc_red_sm"/>
    <property type="match status" value="1"/>
</dbReference>